<dbReference type="Pfam" id="PF01527">
    <property type="entry name" value="HTH_Tnp_1"/>
    <property type="match status" value="1"/>
</dbReference>
<dbReference type="AlphaFoldDB" id="A0A918VAF9"/>
<reference evidence="1" key="2">
    <citation type="submission" date="2020-09" db="EMBL/GenBank/DDBJ databases">
        <authorList>
            <person name="Sun Q."/>
            <person name="Ohkuma M."/>
        </authorList>
    </citation>
    <scope>NUCLEOTIDE SEQUENCE</scope>
    <source>
        <strain evidence="1">JCM 5016</strain>
    </source>
</reference>
<dbReference type="GO" id="GO:0004803">
    <property type="term" value="F:transposase activity"/>
    <property type="evidence" value="ECO:0007669"/>
    <property type="project" value="InterPro"/>
</dbReference>
<organism evidence="1 2">
    <name type="scientific">Streptomyces echinoruber</name>
    <dbReference type="NCBI Taxonomy" id="68898"/>
    <lineage>
        <taxon>Bacteria</taxon>
        <taxon>Bacillati</taxon>
        <taxon>Actinomycetota</taxon>
        <taxon>Actinomycetes</taxon>
        <taxon>Kitasatosporales</taxon>
        <taxon>Streptomycetaceae</taxon>
        <taxon>Streptomyces</taxon>
    </lineage>
</organism>
<reference evidence="1" key="1">
    <citation type="journal article" date="2014" name="Int. J. Syst. Evol. Microbiol.">
        <title>Complete genome sequence of Corynebacterium casei LMG S-19264T (=DSM 44701T), isolated from a smear-ripened cheese.</title>
        <authorList>
            <consortium name="US DOE Joint Genome Institute (JGI-PGF)"/>
            <person name="Walter F."/>
            <person name="Albersmeier A."/>
            <person name="Kalinowski J."/>
            <person name="Ruckert C."/>
        </authorList>
    </citation>
    <scope>NUCLEOTIDE SEQUENCE</scope>
    <source>
        <strain evidence="1">JCM 5016</strain>
    </source>
</reference>
<comment type="caution">
    <text evidence="1">The sequence shown here is derived from an EMBL/GenBank/DDBJ whole genome shotgun (WGS) entry which is preliminary data.</text>
</comment>
<name>A0A918VAF9_9ACTN</name>
<accession>A0A918VAF9</accession>
<dbReference type="RefSeq" id="WP_190056899.1">
    <property type="nucleotide sequence ID" value="NZ_BMWH01000005.1"/>
</dbReference>
<dbReference type="EMBL" id="BMWH01000005">
    <property type="protein sequence ID" value="GGZ81374.1"/>
    <property type="molecule type" value="Genomic_DNA"/>
</dbReference>
<dbReference type="InterPro" id="IPR002514">
    <property type="entry name" value="Transposase_8"/>
</dbReference>
<dbReference type="Gene3D" id="1.10.10.10">
    <property type="entry name" value="Winged helix-like DNA-binding domain superfamily/Winged helix DNA-binding domain"/>
    <property type="match status" value="1"/>
</dbReference>
<evidence type="ECO:0000313" key="1">
    <source>
        <dbReference type="EMBL" id="GGZ81374.1"/>
    </source>
</evidence>
<protein>
    <recommendedName>
        <fullName evidence="3">Transposase</fullName>
    </recommendedName>
</protein>
<sequence>MTLQTLPDIKEASAPRSYPAEFRCEVFDPVDDPADSGRAIRKVAHDLGISEQTLYVW</sequence>
<keyword evidence="2" id="KW-1185">Reference proteome</keyword>
<dbReference type="InterPro" id="IPR036388">
    <property type="entry name" value="WH-like_DNA-bd_sf"/>
</dbReference>
<dbReference type="GO" id="GO:0003677">
    <property type="term" value="F:DNA binding"/>
    <property type="evidence" value="ECO:0007669"/>
    <property type="project" value="InterPro"/>
</dbReference>
<proteinExistence type="predicted"/>
<dbReference type="GO" id="GO:0006313">
    <property type="term" value="P:DNA transposition"/>
    <property type="evidence" value="ECO:0007669"/>
    <property type="project" value="InterPro"/>
</dbReference>
<dbReference type="Proteomes" id="UP000623010">
    <property type="component" value="Unassembled WGS sequence"/>
</dbReference>
<gene>
    <name evidence="1" type="ORF">GCM10010389_18850</name>
</gene>
<evidence type="ECO:0008006" key="3">
    <source>
        <dbReference type="Google" id="ProtNLM"/>
    </source>
</evidence>
<evidence type="ECO:0000313" key="2">
    <source>
        <dbReference type="Proteomes" id="UP000623010"/>
    </source>
</evidence>